<comment type="similarity">
    <text evidence="2">Belongs to the bacterial solute-binding protein 7 family.</text>
</comment>
<feature type="signal peptide" evidence="6">
    <location>
        <begin position="1"/>
        <end position="29"/>
    </location>
</feature>
<dbReference type="Proteomes" id="UP000199475">
    <property type="component" value="Unassembled WGS sequence"/>
</dbReference>
<evidence type="ECO:0000313" key="7">
    <source>
        <dbReference type="EMBL" id="SDL20207.1"/>
    </source>
</evidence>
<dbReference type="OrthoDB" id="9815946at2"/>
<dbReference type="InterPro" id="IPR038404">
    <property type="entry name" value="TRAP_DctP_sf"/>
</dbReference>
<dbReference type="PIRSF" id="PIRSF006470">
    <property type="entry name" value="DctB"/>
    <property type="match status" value="1"/>
</dbReference>
<evidence type="ECO:0000256" key="6">
    <source>
        <dbReference type="SAM" id="SignalP"/>
    </source>
</evidence>
<comment type="subcellular location">
    <subcellularLocation>
        <location evidence="1">Cell envelope</location>
    </subcellularLocation>
</comment>
<dbReference type="NCBIfam" id="NF037995">
    <property type="entry name" value="TRAP_S1"/>
    <property type="match status" value="1"/>
</dbReference>
<keyword evidence="4 6" id="KW-0732">Signal</keyword>
<reference evidence="7 8" key="1">
    <citation type="submission" date="2016-10" db="EMBL/GenBank/DDBJ databases">
        <authorList>
            <person name="de Groot N.N."/>
        </authorList>
    </citation>
    <scope>NUCLEOTIDE SEQUENCE [LARGE SCALE GENOMIC DNA]</scope>
    <source>
        <strain evidence="7 8">CGMCC 1.9159</strain>
    </source>
</reference>
<feature type="region of interest" description="Disordered" evidence="5">
    <location>
        <begin position="26"/>
        <end position="46"/>
    </location>
</feature>
<dbReference type="NCBIfam" id="TIGR00787">
    <property type="entry name" value="dctP"/>
    <property type="match status" value="1"/>
</dbReference>
<dbReference type="Gene3D" id="3.40.190.170">
    <property type="entry name" value="Bacterial extracellular solute-binding protein, family 7"/>
    <property type="match status" value="1"/>
</dbReference>
<dbReference type="GO" id="GO:0030288">
    <property type="term" value="C:outer membrane-bounded periplasmic space"/>
    <property type="evidence" value="ECO:0007669"/>
    <property type="project" value="InterPro"/>
</dbReference>
<keyword evidence="3" id="KW-0813">Transport</keyword>
<dbReference type="AlphaFoldDB" id="A0A1G9I4M6"/>
<evidence type="ECO:0000313" key="8">
    <source>
        <dbReference type="Proteomes" id="UP000199475"/>
    </source>
</evidence>
<dbReference type="GO" id="GO:0055085">
    <property type="term" value="P:transmembrane transport"/>
    <property type="evidence" value="ECO:0007669"/>
    <property type="project" value="InterPro"/>
</dbReference>
<name>A0A1G9I4M6_9ACTN</name>
<dbReference type="EMBL" id="FNGP01000001">
    <property type="protein sequence ID" value="SDL20207.1"/>
    <property type="molecule type" value="Genomic_DNA"/>
</dbReference>
<dbReference type="PANTHER" id="PTHR33376">
    <property type="match status" value="1"/>
</dbReference>
<sequence length="345" mass="37303">MSIFKRAAVLGAAASLVLGLAACSGESTTSDETTSAPNETNNGGAGAATTLVLGHEGNDEDPRQTAALRLKELVEEATDGRVEIEIHANGTLGNWEQMIEGLQFGSTDIVIESLLTLESYSELASIETAPFIYRDTEHFIEVWEGDIGDEIRGAVAEDTGFAIAGNMFRGARQLSTKTPVTSLDDLSGLTIRTPSAPTMVATWQALGARAEAMPWDEVYSALEQGVLDGQENPLSSILFASVHEVAPEITMTSHVYANFHFIMWDEALQGMDEADREAILEAATVVGQEYTEAIQEDEAEYRAQMEDEGATFHELTDRDAWVEATQPVIDSLPDRAKEWVGQITG</sequence>
<dbReference type="PROSITE" id="PS51257">
    <property type="entry name" value="PROKAR_LIPOPROTEIN"/>
    <property type="match status" value="1"/>
</dbReference>
<protein>
    <submittedName>
        <fullName evidence="7">Tripartite ATP-independent transporter solute receptor, DctP family</fullName>
    </submittedName>
</protein>
<dbReference type="Pfam" id="PF03480">
    <property type="entry name" value="DctP"/>
    <property type="match status" value="1"/>
</dbReference>
<dbReference type="InterPro" id="IPR004682">
    <property type="entry name" value="TRAP_DctP"/>
</dbReference>
<gene>
    <name evidence="7" type="ORF">SAMN04488242_0727</name>
</gene>
<dbReference type="RefSeq" id="WP_093248964.1">
    <property type="nucleotide sequence ID" value="NZ_FNGP01000001.1"/>
</dbReference>
<proteinExistence type="inferred from homology"/>
<evidence type="ECO:0000256" key="4">
    <source>
        <dbReference type="ARBA" id="ARBA00022729"/>
    </source>
</evidence>
<evidence type="ECO:0000256" key="1">
    <source>
        <dbReference type="ARBA" id="ARBA00004196"/>
    </source>
</evidence>
<organism evidence="7 8">
    <name type="scientific">Tessaracoccus oleiagri</name>
    <dbReference type="NCBI Taxonomy" id="686624"/>
    <lineage>
        <taxon>Bacteria</taxon>
        <taxon>Bacillati</taxon>
        <taxon>Actinomycetota</taxon>
        <taxon>Actinomycetes</taxon>
        <taxon>Propionibacteriales</taxon>
        <taxon>Propionibacteriaceae</taxon>
        <taxon>Tessaracoccus</taxon>
    </lineage>
</organism>
<evidence type="ECO:0000256" key="2">
    <source>
        <dbReference type="ARBA" id="ARBA00009023"/>
    </source>
</evidence>
<dbReference type="STRING" id="686624.SAMN04488242_0727"/>
<keyword evidence="8" id="KW-1185">Reference proteome</keyword>
<accession>A0A1G9I4M6</accession>
<dbReference type="PANTHER" id="PTHR33376:SF4">
    <property type="entry name" value="SIALIC ACID-BINDING PERIPLASMIC PROTEIN SIAP"/>
    <property type="match status" value="1"/>
</dbReference>
<feature type="chain" id="PRO_5039053824" evidence="6">
    <location>
        <begin position="30"/>
        <end position="345"/>
    </location>
</feature>
<dbReference type="InterPro" id="IPR018389">
    <property type="entry name" value="DctP_fam"/>
</dbReference>
<evidence type="ECO:0000256" key="3">
    <source>
        <dbReference type="ARBA" id="ARBA00022448"/>
    </source>
</evidence>
<keyword evidence="7" id="KW-0675">Receptor</keyword>
<dbReference type="CDD" id="cd13603">
    <property type="entry name" value="PBP2_TRAP_Siap_TeaA_like"/>
    <property type="match status" value="1"/>
</dbReference>
<evidence type="ECO:0000256" key="5">
    <source>
        <dbReference type="SAM" id="MobiDB-lite"/>
    </source>
</evidence>